<evidence type="ECO:0000256" key="1">
    <source>
        <dbReference type="SAM" id="MobiDB-lite"/>
    </source>
</evidence>
<name>A0A9N7UAY6_PLEPL</name>
<proteinExistence type="predicted"/>
<protein>
    <recommendedName>
        <fullName evidence="5">Secreted protein</fullName>
    </recommendedName>
</protein>
<organism evidence="3 4">
    <name type="scientific">Pleuronectes platessa</name>
    <name type="common">European plaice</name>
    <dbReference type="NCBI Taxonomy" id="8262"/>
    <lineage>
        <taxon>Eukaryota</taxon>
        <taxon>Metazoa</taxon>
        <taxon>Chordata</taxon>
        <taxon>Craniata</taxon>
        <taxon>Vertebrata</taxon>
        <taxon>Euteleostomi</taxon>
        <taxon>Actinopterygii</taxon>
        <taxon>Neopterygii</taxon>
        <taxon>Teleostei</taxon>
        <taxon>Neoteleostei</taxon>
        <taxon>Acanthomorphata</taxon>
        <taxon>Carangaria</taxon>
        <taxon>Pleuronectiformes</taxon>
        <taxon>Pleuronectoidei</taxon>
        <taxon>Pleuronectidae</taxon>
        <taxon>Pleuronectes</taxon>
    </lineage>
</organism>
<dbReference type="Proteomes" id="UP001153269">
    <property type="component" value="Unassembled WGS sequence"/>
</dbReference>
<accession>A0A9N7UAY6</accession>
<evidence type="ECO:0000256" key="2">
    <source>
        <dbReference type="SAM" id="SignalP"/>
    </source>
</evidence>
<sequence length="76" mass="8769">MLNPYGFYLIIQLSLAAGMISDWSIQRTPCRLNVGTRVYLQMIPPRIDRPDPGDARKWQAPLKRDTKSSHSHHQSH</sequence>
<gene>
    <name evidence="3" type="ORF">PLEPLA_LOCUS14852</name>
</gene>
<keyword evidence="2" id="KW-0732">Signal</keyword>
<comment type="caution">
    <text evidence="3">The sequence shown here is derived from an EMBL/GenBank/DDBJ whole genome shotgun (WGS) entry which is preliminary data.</text>
</comment>
<reference evidence="3" key="1">
    <citation type="submission" date="2020-03" db="EMBL/GenBank/DDBJ databases">
        <authorList>
            <person name="Weist P."/>
        </authorList>
    </citation>
    <scope>NUCLEOTIDE SEQUENCE</scope>
</reference>
<evidence type="ECO:0000313" key="3">
    <source>
        <dbReference type="EMBL" id="CAB1426914.1"/>
    </source>
</evidence>
<feature type="region of interest" description="Disordered" evidence="1">
    <location>
        <begin position="45"/>
        <end position="76"/>
    </location>
</feature>
<evidence type="ECO:0008006" key="5">
    <source>
        <dbReference type="Google" id="ProtNLM"/>
    </source>
</evidence>
<feature type="signal peptide" evidence="2">
    <location>
        <begin position="1"/>
        <end position="16"/>
    </location>
</feature>
<feature type="compositionally biased region" description="Basic and acidic residues" evidence="1">
    <location>
        <begin position="46"/>
        <end position="68"/>
    </location>
</feature>
<feature type="chain" id="PRO_5040420239" description="Secreted protein" evidence="2">
    <location>
        <begin position="17"/>
        <end position="76"/>
    </location>
</feature>
<dbReference type="EMBL" id="CADEAL010000925">
    <property type="protein sequence ID" value="CAB1426914.1"/>
    <property type="molecule type" value="Genomic_DNA"/>
</dbReference>
<dbReference type="AlphaFoldDB" id="A0A9N7UAY6"/>
<evidence type="ECO:0000313" key="4">
    <source>
        <dbReference type="Proteomes" id="UP001153269"/>
    </source>
</evidence>
<keyword evidence="4" id="KW-1185">Reference proteome</keyword>